<evidence type="ECO:0000313" key="3">
    <source>
        <dbReference type="Proteomes" id="UP001278766"/>
    </source>
</evidence>
<feature type="non-terminal residue" evidence="1">
    <location>
        <position position="1"/>
    </location>
</feature>
<name>A0AAE0H579_9PEZI</name>
<dbReference type="Proteomes" id="UP001278766">
    <property type="component" value="Unassembled WGS sequence"/>
</dbReference>
<dbReference type="GeneID" id="87837958"/>
<dbReference type="RefSeq" id="XP_062654593.1">
    <property type="nucleotide sequence ID" value="XM_062801010.1"/>
</dbReference>
<comment type="caution">
    <text evidence="1">The sequence shown here is derived from an EMBL/GenBank/DDBJ whole genome shotgun (WGS) entry which is preliminary data.</text>
</comment>
<organism evidence="1 3">
    <name type="scientific">Chaetomium fimeti</name>
    <dbReference type="NCBI Taxonomy" id="1854472"/>
    <lineage>
        <taxon>Eukaryota</taxon>
        <taxon>Fungi</taxon>
        <taxon>Dikarya</taxon>
        <taxon>Ascomycota</taxon>
        <taxon>Pezizomycotina</taxon>
        <taxon>Sordariomycetes</taxon>
        <taxon>Sordariomycetidae</taxon>
        <taxon>Sordariales</taxon>
        <taxon>Chaetomiaceae</taxon>
        <taxon>Chaetomium</taxon>
    </lineage>
</organism>
<sequence>DTGLGCSTKSPYLDILNYIGLQYNENTLIGISDEVMYAIGLSSKIRYLEGEWLTLEAAL</sequence>
<dbReference type="AlphaFoldDB" id="A0AAE0H579"/>
<keyword evidence="3" id="KW-1185">Reference proteome</keyword>
<evidence type="ECO:0000313" key="1">
    <source>
        <dbReference type="EMBL" id="KAK3290214.1"/>
    </source>
</evidence>
<proteinExistence type="predicted"/>
<accession>A0AAE0H579</accession>
<dbReference type="EMBL" id="JAUEPN010000011">
    <property type="protein sequence ID" value="KAK3291079.1"/>
    <property type="molecule type" value="Genomic_DNA"/>
</dbReference>
<reference evidence="1" key="2">
    <citation type="submission" date="2023-06" db="EMBL/GenBank/DDBJ databases">
        <authorList>
            <consortium name="Lawrence Berkeley National Laboratory"/>
            <person name="Haridas S."/>
            <person name="Hensen N."/>
            <person name="Bonometti L."/>
            <person name="Westerberg I."/>
            <person name="Brannstrom I.O."/>
            <person name="Guillou S."/>
            <person name="Cros-Aarteil S."/>
            <person name="Calhoun S."/>
            <person name="Kuo A."/>
            <person name="Mondo S."/>
            <person name="Pangilinan J."/>
            <person name="Riley R."/>
            <person name="Labutti K."/>
            <person name="Andreopoulos B."/>
            <person name="Lipzen A."/>
            <person name="Chen C."/>
            <person name="Yanf M."/>
            <person name="Daum C."/>
            <person name="Ng V."/>
            <person name="Clum A."/>
            <person name="Steindorff A."/>
            <person name="Ohm R."/>
            <person name="Martin F."/>
            <person name="Silar P."/>
            <person name="Natvig D."/>
            <person name="Lalanne C."/>
            <person name="Gautier V."/>
            <person name="Ament-Velasquez S.L."/>
            <person name="Kruys A."/>
            <person name="Hutchinson M.I."/>
            <person name="Powell A.J."/>
            <person name="Barry K."/>
            <person name="Miller A.N."/>
            <person name="Grigoriev I.V."/>
            <person name="Debuchy R."/>
            <person name="Gladieux P."/>
            <person name="Thoren M.H."/>
            <person name="Johannesson H."/>
        </authorList>
    </citation>
    <scope>NUCLEOTIDE SEQUENCE</scope>
    <source>
        <strain evidence="1">CBS 168.71</strain>
    </source>
</reference>
<protein>
    <submittedName>
        <fullName evidence="1">Uncharacterized protein</fullName>
    </submittedName>
</protein>
<gene>
    <name evidence="2" type="ORF">B0H64DRAFT_331556</name>
    <name evidence="1" type="ORF">B0H64DRAFT_332782</name>
</gene>
<evidence type="ECO:0000313" key="2">
    <source>
        <dbReference type="EMBL" id="KAK3291079.1"/>
    </source>
</evidence>
<reference evidence="1" key="1">
    <citation type="journal article" date="2023" name="Mol. Phylogenet. Evol.">
        <title>Genome-scale phylogeny and comparative genomics of the fungal order Sordariales.</title>
        <authorList>
            <person name="Hensen N."/>
            <person name="Bonometti L."/>
            <person name="Westerberg I."/>
            <person name="Brannstrom I.O."/>
            <person name="Guillou S."/>
            <person name="Cros-Aarteil S."/>
            <person name="Calhoun S."/>
            <person name="Haridas S."/>
            <person name="Kuo A."/>
            <person name="Mondo S."/>
            <person name="Pangilinan J."/>
            <person name="Riley R."/>
            <person name="LaButti K."/>
            <person name="Andreopoulos B."/>
            <person name="Lipzen A."/>
            <person name="Chen C."/>
            <person name="Yan M."/>
            <person name="Daum C."/>
            <person name="Ng V."/>
            <person name="Clum A."/>
            <person name="Steindorff A."/>
            <person name="Ohm R.A."/>
            <person name="Martin F."/>
            <person name="Silar P."/>
            <person name="Natvig D.O."/>
            <person name="Lalanne C."/>
            <person name="Gautier V."/>
            <person name="Ament-Velasquez S.L."/>
            <person name="Kruys A."/>
            <person name="Hutchinson M.I."/>
            <person name="Powell A.J."/>
            <person name="Barry K."/>
            <person name="Miller A.N."/>
            <person name="Grigoriev I.V."/>
            <person name="Debuchy R."/>
            <person name="Gladieux P."/>
            <person name="Hiltunen Thoren M."/>
            <person name="Johannesson H."/>
        </authorList>
    </citation>
    <scope>NUCLEOTIDE SEQUENCE</scope>
    <source>
        <strain evidence="1">CBS 168.71</strain>
    </source>
</reference>
<dbReference type="EMBL" id="JAUEPN010000015">
    <property type="protein sequence ID" value="KAK3290214.1"/>
    <property type="molecule type" value="Genomic_DNA"/>
</dbReference>